<organism evidence="3 4">
    <name type="scientific">Candidatus Wildermuthbacteria bacterium GWA2_46_15</name>
    <dbReference type="NCBI Taxonomy" id="1802443"/>
    <lineage>
        <taxon>Bacteria</taxon>
        <taxon>Candidatus Wildermuthiibacteriota</taxon>
    </lineage>
</organism>
<protein>
    <recommendedName>
        <fullName evidence="2">Nudix hydrolase domain-containing protein</fullName>
    </recommendedName>
</protein>
<evidence type="ECO:0000313" key="4">
    <source>
        <dbReference type="Proteomes" id="UP000179245"/>
    </source>
</evidence>
<feature type="domain" description="Nudix hydrolase" evidence="2">
    <location>
        <begin position="2"/>
        <end position="127"/>
    </location>
</feature>
<dbReference type="InterPro" id="IPR020084">
    <property type="entry name" value="NUDIX_hydrolase_CS"/>
</dbReference>
<keyword evidence="1" id="KW-0378">Hydrolase</keyword>
<dbReference type="PROSITE" id="PS51462">
    <property type="entry name" value="NUDIX"/>
    <property type="match status" value="1"/>
</dbReference>
<sequence>MNRQPNVAVKIVIKWKDRILIRRHKNGVFDFPGGRMEFGETILGTLKRELKEELDYNLVQKPRFLDVCNYISKNKKRHSVFLNYILDLKEKPRLVDKENAKNLWLAKRDFISKNIIKEREFLDKIFK</sequence>
<dbReference type="AlphaFoldDB" id="A0A1G2QMV9"/>
<name>A0A1G2QMV9_9BACT</name>
<dbReference type="PROSITE" id="PS00893">
    <property type="entry name" value="NUDIX_BOX"/>
    <property type="match status" value="1"/>
</dbReference>
<proteinExistence type="predicted"/>
<dbReference type="PANTHER" id="PTHR43736:SF1">
    <property type="entry name" value="DIHYDRONEOPTERIN TRIPHOSPHATE DIPHOSPHATASE"/>
    <property type="match status" value="1"/>
</dbReference>
<dbReference type="SUPFAM" id="SSF55811">
    <property type="entry name" value="Nudix"/>
    <property type="match status" value="1"/>
</dbReference>
<evidence type="ECO:0000313" key="3">
    <source>
        <dbReference type="EMBL" id="OHA61955.1"/>
    </source>
</evidence>
<dbReference type="EMBL" id="MHTO01000025">
    <property type="protein sequence ID" value="OHA61955.1"/>
    <property type="molecule type" value="Genomic_DNA"/>
</dbReference>
<dbReference type="InterPro" id="IPR015797">
    <property type="entry name" value="NUDIX_hydrolase-like_dom_sf"/>
</dbReference>
<dbReference type="PANTHER" id="PTHR43736">
    <property type="entry name" value="ADP-RIBOSE PYROPHOSPHATASE"/>
    <property type="match status" value="1"/>
</dbReference>
<dbReference type="STRING" id="1802443.A2117_00095"/>
<reference evidence="3 4" key="1">
    <citation type="journal article" date="2016" name="Nat. Commun.">
        <title>Thousands of microbial genomes shed light on interconnected biogeochemical processes in an aquifer system.</title>
        <authorList>
            <person name="Anantharaman K."/>
            <person name="Brown C.T."/>
            <person name="Hug L.A."/>
            <person name="Sharon I."/>
            <person name="Castelle C.J."/>
            <person name="Probst A.J."/>
            <person name="Thomas B.C."/>
            <person name="Singh A."/>
            <person name="Wilkins M.J."/>
            <person name="Karaoz U."/>
            <person name="Brodie E.L."/>
            <person name="Williams K.H."/>
            <person name="Hubbard S.S."/>
            <person name="Banfield J.F."/>
        </authorList>
    </citation>
    <scope>NUCLEOTIDE SEQUENCE [LARGE SCALE GENOMIC DNA]</scope>
</reference>
<accession>A0A1G2QMV9</accession>
<dbReference type="Pfam" id="PF00293">
    <property type="entry name" value="NUDIX"/>
    <property type="match status" value="1"/>
</dbReference>
<gene>
    <name evidence="3" type="ORF">A2117_00095</name>
</gene>
<dbReference type="Gene3D" id="3.90.79.10">
    <property type="entry name" value="Nucleoside Triphosphate Pyrophosphohydrolase"/>
    <property type="match status" value="1"/>
</dbReference>
<dbReference type="InterPro" id="IPR000086">
    <property type="entry name" value="NUDIX_hydrolase_dom"/>
</dbReference>
<evidence type="ECO:0000256" key="1">
    <source>
        <dbReference type="ARBA" id="ARBA00022801"/>
    </source>
</evidence>
<dbReference type="GO" id="GO:0016787">
    <property type="term" value="F:hydrolase activity"/>
    <property type="evidence" value="ECO:0007669"/>
    <property type="project" value="UniProtKB-KW"/>
</dbReference>
<comment type="caution">
    <text evidence="3">The sequence shown here is derived from an EMBL/GenBank/DDBJ whole genome shotgun (WGS) entry which is preliminary data.</text>
</comment>
<dbReference type="CDD" id="cd02883">
    <property type="entry name" value="NUDIX_Hydrolase"/>
    <property type="match status" value="1"/>
</dbReference>
<dbReference type="Proteomes" id="UP000179245">
    <property type="component" value="Unassembled WGS sequence"/>
</dbReference>
<evidence type="ECO:0000259" key="2">
    <source>
        <dbReference type="PROSITE" id="PS51462"/>
    </source>
</evidence>